<feature type="compositionally biased region" description="Low complexity" evidence="1">
    <location>
        <begin position="689"/>
        <end position="705"/>
    </location>
</feature>
<dbReference type="InterPro" id="IPR013783">
    <property type="entry name" value="Ig-like_fold"/>
</dbReference>
<dbReference type="SUPFAM" id="SSF51126">
    <property type="entry name" value="Pectin lyase-like"/>
    <property type="match status" value="1"/>
</dbReference>
<dbReference type="Pfam" id="PF18911">
    <property type="entry name" value="PKD_4"/>
    <property type="match status" value="1"/>
</dbReference>
<name>A0A238KUD6_9RHOB</name>
<dbReference type="InterPro" id="IPR006626">
    <property type="entry name" value="PbH1"/>
</dbReference>
<accession>A0A238KUD6</accession>
<proteinExistence type="predicted"/>
<evidence type="ECO:0000256" key="1">
    <source>
        <dbReference type="SAM" id="MobiDB-lite"/>
    </source>
</evidence>
<dbReference type="InterPro" id="IPR011050">
    <property type="entry name" value="Pectin_lyase_fold/virulence"/>
</dbReference>
<feature type="region of interest" description="Disordered" evidence="1">
    <location>
        <begin position="689"/>
        <end position="710"/>
    </location>
</feature>
<dbReference type="CDD" id="cd00146">
    <property type="entry name" value="PKD"/>
    <property type="match status" value="1"/>
</dbReference>
<dbReference type="AlphaFoldDB" id="A0A238KUD6"/>
<dbReference type="PROSITE" id="PS50093">
    <property type="entry name" value="PKD"/>
    <property type="match status" value="1"/>
</dbReference>
<dbReference type="Pfam" id="PF13229">
    <property type="entry name" value="Beta_helix"/>
    <property type="match status" value="1"/>
</dbReference>
<dbReference type="SUPFAM" id="SSF49899">
    <property type="entry name" value="Concanavalin A-like lectins/glucanases"/>
    <property type="match status" value="3"/>
</dbReference>
<gene>
    <name evidence="3" type="ORF">COL8621_03129</name>
</gene>
<dbReference type="Gene3D" id="2.60.40.10">
    <property type="entry name" value="Immunoglobulins"/>
    <property type="match status" value="1"/>
</dbReference>
<dbReference type="InterPro" id="IPR022409">
    <property type="entry name" value="PKD/Chitinase_dom"/>
</dbReference>
<keyword evidence="4" id="KW-1185">Reference proteome</keyword>
<dbReference type="RefSeq" id="WP_093968177.1">
    <property type="nucleotide sequence ID" value="NZ_FXYE01000002.1"/>
</dbReference>
<dbReference type="OrthoDB" id="3938151at2"/>
<dbReference type="Pfam" id="PF13385">
    <property type="entry name" value="Laminin_G_3"/>
    <property type="match status" value="1"/>
</dbReference>
<dbReference type="Proteomes" id="UP000202922">
    <property type="component" value="Unassembled WGS sequence"/>
</dbReference>
<evidence type="ECO:0000313" key="3">
    <source>
        <dbReference type="EMBL" id="SMX46474.1"/>
    </source>
</evidence>
<dbReference type="InterPro" id="IPR013320">
    <property type="entry name" value="ConA-like_dom_sf"/>
</dbReference>
<sequence>MSQLYTAYAQHDDATIIVSTSDELNAAVEALTAQGGGTILVDGDGGPYELWAENAGGLDAPILIKAVDATNPPTFHTVSIEASSYLTLTEMRIDSSEVYGIRADYLRDINVAASNNIEIVNNDMSSVADGYLDGTGSAIQGESCALIRDSENITFSHNTLTDYYFGVTVTEVDGLIFSGNELSGIQGDGLRGGGIQNAVISNNYMHDFYGTVQTLNHSDMIQIWGGGAETISANIEISGNILDSANGSGTQSIFIRNENFGESGETGGYYQNIVIHNNVVHNSSAHGISVSDTQGLEIYENTVLWNELSVMVSSPGSAPVSRVPEIRLRNTLDSDIHHNFVGRISVDETEYVGDNFVVSYTDYTSAMFVHNHVVNLSGAGDLDLRDLRITNDSPANGKYGADASWFSASTAPLEASISISEVGSDRQTVELTAEYSLTDGTPIDPSTAQFIWTFDDGTTMSGVSITPTFETAGEHSVTLTVITNDGQTETLTRVIEVRSNEIFELNFGGTAQDTSQWDSIITVEDPNGTALTATGTDGTGFHLDGDSLLTIDRDNLQLFELDSFAIEFDLKLDTVAQDGALIRMSGTMDLFLNDDGSLFFRLFTDEGAFEMVTPAAVLDDTQWHTIAISYDSNTQVLNLIVDDQVVDSMTASGTTASAGYHGLNIGDPWAESVHAVIDNFTMSTEPVEGWTTGGTTPSTTISSGSVQQSAPPAGLNAELLYESQDGLVIEVNSTDPFTVGRDNDFLFGRDDFRIELTLETQAAGVEGVFLYMPKSMVAEVDPQGHIRFTLTTSDGEFELRSSQAVFEEPGKHDIAIIYDAQLGYLQIEVDGLVQAQTEATGTTSDETHWGLTVGNKWSDGLDGTFVDFEFYGDATMNVLQLAPSNDPADHRMSFEGAVHDEIQNTTVFRDMPGQAEYVTGTSGQAYHLNGTNSIGFERGEVALNDSDSFTVSFDFQLDTAGESGRVMHLHEVMDTYIDDNGFMHVELTTDEGTYHLISETTDFDDQDWHTATIAYDSEQEILSLEIDDQITLLNGTTGTTADASNWGLTIGSAWGESIEGNVDNFVFIDEVEEEYLNELLLV</sequence>
<dbReference type="InterPro" id="IPR035986">
    <property type="entry name" value="PKD_dom_sf"/>
</dbReference>
<protein>
    <submittedName>
        <fullName evidence="3">Laminin G domain protein</fullName>
    </submittedName>
</protein>
<evidence type="ECO:0000259" key="2">
    <source>
        <dbReference type="PROSITE" id="PS50093"/>
    </source>
</evidence>
<organism evidence="3 4">
    <name type="scientific">Actibacterium lipolyticum</name>
    <dbReference type="NCBI Taxonomy" id="1524263"/>
    <lineage>
        <taxon>Bacteria</taxon>
        <taxon>Pseudomonadati</taxon>
        <taxon>Pseudomonadota</taxon>
        <taxon>Alphaproteobacteria</taxon>
        <taxon>Rhodobacterales</taxon>
        <taxon>Roseobacteraceae</taxon>
        <taxon>Actibacterium</taxon>
    </lineage>
</organism>
<reference evidence="4" key="1">
    <citation type="submission" date="2017-05" db="EMBL/GenBank/DDBJ databases">
        <authorList>
            <person name="Rodrigo-Torres L."/>
            <person name="Arahal R. D."/>
            <person name="Lucena T."/>
        </authorList>
    </citation>
    <scope>NUCLEOTIDE SEQUENCE [LARGE SCALE GENOMIC DNA]</scope>
    <source>
        <strain evidence="4">CECT 8621</strain>
    </source>
</reference>
<evidence type="ECO:0000313" key="4">
    <source>
        <dbReference type="Proteomes" id="UP000202922"/>
    </source>
</evidence>
<dbReference type="InterPro" id="IPR000601">
    <property type="entry name" value="PKD_dom"/>
</dbReference>
<dbReference type="Gene3D" id="2.60.120.200">
    <property type="match status" value="2"/>
</dbReference>
<dbReference type="Gene3D" id="2.160.20.10">
    <property type="entry name" value="Single-stranded right-handed beta-helix, Pectin lyase-like"/>
    <property type="match status" value="2"/>
</dbReference>
<dbReference type="SUPFAM" id="SSF49299">
    <property type="entry name" value="PKD domain"/>
    <property type="match status" value="1"/>
</dbReference>
<dbReference type="EMBL" id="FXYE01000002">
    <property type="protein sequence ID" value="SMX46474.1"/>
    <property type="molecule type" value="Genomic_DNA"/>
</dbReference>
<dbReference type="SMART" id="SM00710">
    <property type="entry name" value="PbH1"/>
    <property type="match status" value="7"/>
</dbReference>
<dbReference type="InterPro" id="IPR039448">
    <property type="entry name" value="Beta_helix"/>
</dbReference>
<feature type="domain" description="PKD" evidence="2">
    <location>
        <begin position="444"/>
        <end position="502"/>
    </location>
</feature>
<dbReference type="InterPro" id="IPR012334">
    <property type="entry name" value="Pectin_lyas_fold"/>
</dbReference>
<dbReference type="SMART" id="SM00089">
    <property type="entry name" value="PKD"/>
    <property type="match status" value="1"/>
</dbReference>